<dbReference type="GO" id="GO:0051123">
    <property type="term" value="P:RNA polymerase II preinitiation complex assembly"/>
    <property type="evidence" value="ECO:0007669"/>
    <property type="project" value="InterPro"/>
</dbReference>
<evidence type="ECO:0000256" key="2">
    <source>
        <dbReference type="ARBA" id="ARBA00009788"/>
    </source>
</evidence>
<evidence type="ECO:0000313" key="9">
    <source>
        <dbReference type="Proteomes" id="UP001138500"/>
    </source>
</evidence>
<feature type="region of interest" description="Disordered" evidence="6">
    <location>
        <begin position="297"/>
        <end position="386"/>
    </location>
</feature>
<keyword evidence="9" id="KW-1185">Reference proteome</keyword>
<dbReference type="OrthoDB" id="28335at2759"/>
<organism evidence="8 9">
    <name type="scientific">Teratosphaeria destructans</name>
    <dbReference type="NCBI Taxonomy" id="418781"/>
    <lineage>
        <taxon>Eukaryota</taxon>
        <taxon>Fungi</taxon>
        <taxon>Dikarya</taxon>
        <taxon>Ascomycota</taxon>
        <taxon>Pezizomycotina</taxon>
        <taxon>Dothideomycetes</taxon>
        <taxon>Dothideomycetidae</taxon>
        <taxon>Mycosphaerellales</taxon>
        <taxon>Teratosphaeriaceae</taxon>
        <taxon>Teratosphaeria</taxon>
    </lineage>
</organism>
<evidence type="ECO:0000256" key="1">
    <source>
        <dbReference type="ARBA" id="ARBA00004123"/>
    </source>
</evidence>
<comment type="caution">
    <text evidence="8">The sequence shown here is derived from an EMBL/GenBank/DDBJ whole genome shotgun (WGS) entry which is preliminary data.</text>
</comment>
<feature type="region of interest" description="Disordered" evidence="6">
    <location>
        <begin position="1"/>
        <end position="190"/>
    </location>
</feature>
<evidence type="ECO:0000256" key="3">
    <source>
        <dbReference type="ARBA" id="ARBA00023015"/>
    </source>
</evidence>
<feature type="domain" description="TAFII28-like protein" evidence="7">
    <location>
        <begin position="228"/>
        <end position="287"/>
    </location>
</feature>
<feature type="compositionally biased region" description="Low complexity" evidence="6">
    <location>
        <begin position="1"/>
        <end position="10"/>
    </location>
</feature>
<dbReference type="GO" id="GO:0046982">
    <property type="term" value="F:protein heterodimerization activity"/>
    <property type="evidence" value="ECO:0007669"/>
    <property type="project" value="InterPro"/>
</dbReference>
<dbReference type="GO" id="GO:0005669">
    <property type="term" value="C:transcription factor TFIID complex"/>
    <property type="evidence" value="ECO:0007669"/>
    <property type="project" value="InterPro"/>
</dbReference>
<dbReference type="PANTHER" id="PTHR13218">
    <property type="entry name" value="TRANSCRIPTION INITIATION FACTOR TFIID SUBUNIT 11-RELATED"/>
    <property type="match status" value="1"/>
</dbReference>
<dbReference type="InterPro" id="IPR009072">
    <property type="entry name" value="Histone-fold"/>
</dbReference>
<comment type="similarity">
    <text evidence="2">Belongs to the TAF11 family.</text>
</comment>
<evidence type="ECO:0000256" key="4">
    <source>
        <dbReference type="ARBA" id="ARBA00023163"/>
    </source>
</evidence>
<reference evidence="8 9" key="2">
    <citation type="journal article" date="2021" name="Curr. Genet.">
        <title>Genetic response to nitrogen starvation in the aggressive Eucalyptus foliar pathogen Teratosphaeria destructans.</title>
        <authorList>
            <person name="Havenga M."/>
            <person name="Wingfield B.D."/>
            <person name="Wingfield M.J."/>
            <person name="Dreyer L.L."/>
            <person name="Roets F."/>
            <person name="Aylward J."/>
        </authorList>
    </citation>
    <scope>NUCLEOTIDE SEQUENCE [LARGE SCALE GENOMIC DNA]</scope>
    <source>
        <strain evidence="8">CMW44962</strain>
    </source>
</reference>
<reference evidence="8 9" key="1">
    <citation type="journal article" date="2018" name="IMA Fungus">
        <title>IMA Genome-F 10: Nine draft genome sequences of Claviceps purpurea s.lat., including C. arundinis, C. humidiphila, and C. cf. spartinae, pseudomolecules for the pitch canker pathogen Fusarium circinatum, draft genome of Davidsoniella eucalypti, Grosmannia galeiformis, Quambalaria eucalypti, and Teratosphaeria destructans.</title>
        <authorList>
            <person name="Wingfield B.D."/>
            <person name="Liu M."/>
            <person name="Nguyen H.D."/>
            <person name="Lane F.A."/>
            <person name="Morgan S.W."/>
            <person name="De Vos L."/>
            <person name="Wilken P.M."/>
            <person name="Duong T.A."/>
            <person name="Aylward J."/>
            <person name="Coetzee M.P."/>
            <person name="Dadej K."/>
            <person name="De Beer Z.W."/>
            <person name="Findlay W."/>
            <person name="Havenga M."/>
            <person name="Kolarik M."/>
            <person name="Menzies J.G."/>
            <person name="Naidoo K."/>
            <person name="Pochopski O."/>
            <person name="Shoukouhi P."/>
            <person name="Santana Q.C."/>
            <person name="Seifert K.A."/>
            <person name="Soal N."/>
            <person name="Steenkamp E.T."/>
            <person name="Tatham C.T."/>
            <person name="van der Nest M.A."/>
            <person name="Wingfield M.J."/>
        </authorList>
    </citation>
    <scope>NUCLEOTIDE SEQUENCE [LARGE SCALE GENOMIC DNA]</scope>
    <source>
        <strain evidence="8">CMW44962</strain>
    </source>
</reference>
<keyword evidence="4" id="KW-0804">Transcription</keyword>
<dbReference type="AlphaFoldDB" id="A0A9W7SIF0"/>
<evidence type="ECO:0000259" key="7">
    <source>
        <dbReference type="Pfam" id="PF04719"/>
    </source>
</evidence>
<dbReference type="Pfam" id="PF04719">
    <property type="entry name" value="TAFII28"/>
    <property type="match status" value="1"/>
</dbReference>
<dbReference type="GO" id="GO:0016251">
    <property type="term" value="F:RNA polymerase II general transcription initiation factor activity"/>
    <property type="evidence" value="ECO:0007669"/>
    <property type="project" value="TreeGrafter"/>
</dbReference>
<comment type="subcellular location">
    <subcellularLocation>
        <location evidence="1">Nucleus</location>
    </subcellularLocation>
</comment>
<proteinExistence type="inferred from homology"/>
<feature type="compositionally biased region" description="Polar residues" evidence="6">
    <location>
        <begin position="345"/>
        <end position="359"/>
    </location>
</feature>
<dbReference type="Gene3D" id="1.10.20.10">
    <property type="entry name" value="Histone, subunit A"/>
    <property type="match status" value="1"/>
</dbReference>
<dbReference type="Proteomes" id="UP001138500">
    <property type="component" value="Unassembled WGS sequence"/>
</dbReference>
<evidence type="ECO:0000313" key="8">
    <source>
        <dbReference type="EMBL" id="KAH9809326.1"/>
    </source>
</evidence>
<evidence type="ECO:0000256" key="5">
    <source>
        <dbReference type="ARBA" id="ARBA00023242"/>
    </source>
</evidence>
<keyword evidence="5" id="KW-0539">Nucleus</keyword>
<feature type="compositionally biased region" description="Acidic residues" evidence="6">
    <location>
        <begin position="167"/>
        <end position="181"/>
    </location>
</feature>
<name>A0A9W7SIF0_9PEZI</name>
<sequence length="440" mass="46977">MASPPHFGGSPPAPPSLALPKQRPQLALPTGIKTQPSSRKPSIANSASSAHPLRQTSFPPADSLEAQHMLAEDDLLRRQQYSPSADGSEAHDELSDDNDIRSAISGPSGGLMMGGEMPRKRKRGEKRPRGRPAKQGTRFGSVSLVNGEDGGKRGGTAGARSATGQDGEGEADDDEDEEPDETDARGGRVPLYAGGEMTAEEIDEIKERRNLFYNLAGGPVKEGPMSHRDRYSNYLVSKVGNNDVRKLVNQVLGQSVPKNVVTVVQAYAKLFAGRLIEEARDVQAEWLAVEEKRADGSENPVCKKLKRSREGKGTKEASGSVDEKGEKMDGVETNGHIKPEPVSPSAGTSLATTLPNGTQDDAAPPPSKPSADDFLQPGGAGGLIRDLEEWDRGPLLPDHLREALRRYKKRRGGGSVGFTGLSLEGAQGTAAKMGGRRLFR</sequence>
<feature type="compositionally biased region" description="Polar residues" evidence="6">
    <location>
        <begin position="32"/>
        <end position="58"/>
    </location>
</feature>
<keyword evidence="3" id="KW-0805">Transcription regulation</keyword>
<dbReference type="EMBL" id="RIBY02002567">
    <property type="protein sequence ID" value="KAH9809326.1"/>
    <property type="molecule type" value="Genomic_DNA"/>
</dbReference>
<dbReference type="PANTHER" id="PTHR13218:SF8">
    <property type="entry name" value="TRANSCRIPTION INITIATION FACTOR TFIID SUBUNIT 11"/>
    <property type="match status" value="1"/>
</dbReference>
<accession>A0A9W7SIF0</accession>
<feature type="compositionally biased region" description="Basic and acidic residues" evidence="6">
    <location>
        <begin position="308"/>
        <end position="339"/>
    </location>
</feature>
<protein>
    <submittedName>
        <fullName evidence="8">HTAFII28-like protein conserved region</fullName>
    </submittedName>
</protein>
<dbReference type="InterPro" id="IPR045127">
    <property type="entry name" value="TAF11-like"/>
</dbReference>
<evidence type="ECO:0000256" key="6">
    <source>
        <dbReference type="SAM" id="MobiDB-lite"/>
    </source>
</evidence>
<feature type="compositionally biased region" description="Basic residues" evidence="6">
    <location>
        <begin position="119"/>
        <end position="132"/>
    </location>
</feature>
<gene>
    <name evidence="8" type="ORF">Tdes44962_MAKER06187</name>
</gene>
<dbReference type="CDD" id="cd08048">
    <property type="entry name" value="HFD_TAF11"/>
    <property type="match status" value="1"/>
</dbReference>
<dbReference type="InterPro" id="IPR006809">
    <property type="entry name" value="TAFII28_dom"/>
</dbReference>
<dbReference type="SUPFAM" id="SSF47113">
    <property type="entry name" value="Histone-fold"/>
    <property type="match status" value="1"/>
</dbReference>